<dbReference type="GO" id="GO:0003677">
    <property type="term" value="F:DNA binding"/>
    <property type="evidence" value="ECO:0007669"/>
    <property type="project" value="UniProtKB-KW"/>
</dbReference>
<comment type="caution">
    <text evidence="5">The sequence shown here is derived from an EMBL/GenBank/DDBJ whole genome shotgun (WGS) entry which is preliminary data.</text>
</comment>
<dbReference type="PROSITE" id="PS50043">
    <property type="entry name" value="HTH_LUXR_2"/>
    <property type="match status" value="1"/>
</dbReference>
<keyword evidence="3" id="KW-0804">Transcription</keyword>
<dbReference type="PANTHER" id="PTHR44688">
    <property type="entry name" value="DNA-BINDING TRANSCRIPTIONAL ACTIVATOR DEVR_DOSR"/>
    <property type="match status" value="1"/>
</dbReference>
<dbReference type="PRINTS" id="PR00038">
    <property type="entry name" value="HTHLUXR"/>
</dbReference>
<dbReference type="Gene3D" id="1.25.40.10">
    <property type="entry name" value="Tetratricopeptide repeat domain"/>
    <property type="match status" value="1"/>
</dbReference>
<dbReference type="Pfam" id="PF00196">
    <property type="entry name" value="GerE"/>
    <property type="match status" value="1"/>
</dbReference>
<reference evidence="5 6" key="1">
    <citation type="submission" date="2019-07" db="EMBL/GenBank/DDBJ databases">
        <authorList>
            <person name="Park M."/>
        </authorList>
    </citation>
    <scope>NUCLEOTIDE SEQUENCE [LARGE SCALE GENOMIC DNA]</scope>
    <source>
        <strain evidence="5 6">KCTC32445</strain>
    </source>
</reference>
<feature type="domain" description="HTH luxR-type" evidence="4">
    <location>
        <begin position="840"/>
        <end position="905"/>
    </location>
</feature>
<dbReference type="EMBL" id="VKKU01000002">
    <property type="protein sequence ID" value="TSB02366.1"/>
    <property type="molecule type" value="Genomic_DNA"/>
</dbReference>
<keyword evidence="2" id="KW-0238">DNA-binding</keyword>
<dbReference type="Proteomes" id="UP000320160">
    <property type="component" value="Unassembled WGS sequence"/>
</dbReference>
<dbReference type="InterPro" id="IPR027417">
    <property type="entry name" value="P-loop_NTPase"/>
</dbReference>
<organism evidence="5 6">
    <name type="scientific">Sphingorhabdus contaminans</name>
    <dbReference type="NCBI Taxonomy" id="1343899"/>
    <lineage>
        <taxon>Bacteria</taxon>
        <taxon>Pseudomonadati</taxon>
        <taxon>Pseudomonadota</taxon>
        <taxon>Alphaproteobacteria</taxon>
        <taxon>Sphingomonadales</taxon>
        <taxon>Sphingomonadaceae</taxon>
        <taxon>Sphingorhabdus</taxon>
    </lineage>
</organism>
<dbReference type="RefSeq" id="WP_143777584.1">
    <property type="nucleotide sequence ID" value="NZ_VKKU01000002.1"/>
</dbReference>
<protein>
    <recommendedName>
        <fullName evidence="4">HTH luxR-type domain-containing protein</fullName>
    </recommendedName>
</protein>
<proteinExistence type="predicted"/>
<dbReference type="SMART" id="SM00421">
    <property type="entry name" value="HTH_LUXR"/>
    <property type="match status" value="1"/>
</dbReference>
<name>A0A553WCE4_9SPHN</name>
<evidence type="ECO:0000256" key="2">
    <source>
        <dbReference type="ARBA" id="ARBA00023125"/>
    </source>
</evidence>
<dbReference type="SUPFAM" id="SSF52540">
    <property type="entry name" value="P-loop containing nucleoside triphosphate hydrolases"/>
    <property type="match status" value="1"/>
</dbReference>
<dbReference type="AlphaFoldDB" id="A0A553WCE4"/>
<dbReference type="PROSITE" id="PS00622">
    <property type="entry name" value="HTH_LUXR_1"/>
    <property type="match status" value="1"/>
</dbReference>
<dbReference type="Pfam" id="PF25873">
    <property type="entry name" value="WHD_MalT"/>
    <property type="match status" value="1"/>
</dbReference>
<dbReference type="PANTHER" id="PTHR44688:SF16">
    <property type="entry name" value="DNA-BINDING TRANSCRIPTIONAL ACTIVATOR DEVR_DOSR"/>
    <property type="match status" value="1"/>
</dbReference>
<evidence type="ECO:0000259" key="4">
    <source>
        <dbReference type="PROSITE" id="PS50043"/>
    </source>
</evidence>
<accession>A0A553WCE4</accession>
<evidence type="ECO:0000256" key="3">
    <source>
        <dbReference type="ARBA" id="ARBA00023163"/>
    </source>
</evidence>
<evidence type="ECO:0000256" key="1">
    <source>
        <dbReference type="ARBA" id="ARBA00023015"/>
    </source>
</evidence>
<dbReference type="OrthoDB" id="9807052at2"/>
<dbReference type="InterPro" id="IPR059106">
    <property type="entry name" value="WHD_MalT"/>
</dbReference>
<dbReference type="InterPro" id="IPR041617">
    <property type="entry name" value="TPR_MalT"/>
</dbReference>
<dbReference type="CDD" id="cd06170">
    <property type="entry name" value="LuxR_C_like"/>
    <property type="match status" value="1"/>
</dbReference>
<keyword evidence="1" id="KW-0805">Transcription regulation</keyword>
<dbReference type="SUPFAM" id="SSF46894">
    <property type="entry name" value="C-terminal effector domain of the bipartite response regulators"/>
    <property type="match status" value="1"/>
</dbReference>
<dbReference type="Gene3D" id="1.10.10.10">
    <property type="entry name" value="Winged helix-like DNA-binding domain superfamily/Winged helix DNA-binding domain"/>
    <property type="match status" value="1"/>
</dbReference>
<keyword evidence="6" id="KW-1185">Reference proteome</keyword>
<sequence length="909" mass="99541">MKRTTAPLNYPRGKTAPPVSGNDLIRRDALLDKLLADVQSKELTLAVAPAGYGKTVLLTSLYEALCSSQKTVFWYNCDRTDVVPRKVAAFLLEASGAAGGLAEDDNLGLEASAASFAGLIDAELEQHKAHITVIIENYHLAQSQESDALIEALLLTESPYLHLVISSRVKPGFATRKLILAGRVAELRVRDLAFNKNELSALARSVIPHDGSVDLAGVLERTEGWPVAIRLFLLALKEGADTKRLLEEISSRDADVAEYLSEEVLRGQPPEVRDFLVATCFLEQFNLSLCEAVAPSADAAHMIDQVQRNNLFIVKLESDSGWYRYHPIFRQYLLTQFDLLPRQEQAEMRRAAGYWYEANAHLAEAIDMALLSGDADRARSLLAKLAPELVSVRGDLATFLQLLSRFPKGMIDNDSTLLYWQAWAMFFARRYREAAALVASLHRNVQIGNATQIDEGLRNQIGLLDTLSATFMDDMVSARRAASDWLSNNQNVNPFDRATVACSLVLSSLAFLDLSGARRAFDLAQRAIADSDSTYGTAWVCGIGMTMDLVAGEPQQALARLEALGTGWSETPKAPSNISSTLALLGAAAHYHLGEIESAHALVSENVHMLAEHGVSETAAFGLAACLRVTAFKNRASDALTLARKMESGLAKAYAPRLAFTLRYERVLLLFRAGRNEEAIEEASSITDVQPLGERRQDEGEADLPSVKELRQIVSARVAIADQTWNEALRILTGLIGTARHGGRNLRLLQALILKAAVHYNQGDSVKAVRAFLDAVAVACERGLTQIFIDDAQLSRPLVAAAMAGFEHGSSPQGKEVDFLHILQERLGLESQIAKPDDELQTPLEPLTAREKLMVELLLAGLRNREIAGRLSMSEATVKWHLYNVYSKLGVNNRTAAIHRARSLGLVPV</sequence>
<evidence type="ECO:0000313" key="6">
    <source>
        <dbReference type="Proteomes" id="UP000320160"/>
    </source>
</evidence>
<dbReference type="InterPro" id="IPR036388">
    <property type="entry name" value="WH-like_DNA-bd_sf"/>
</dbReference>
<dbReference type="InterPro" id="IPR016032">
    <property type="entry name" value="Sig_transdc_resp-reg_C-effctor"/>
</dbReference>
<gene>
    <name evidence="5" type="ORF">FOM92_14820</name>
</gene>
<evidence type="ECO:0000313" key="5">
    <source>
        <dbReference type="EMBL" id="TSB02366.1"/>
    </source>
</evidence>
<dbReference type="Pfam" id="PF17874">
    <property type="entry name" value="TPR_MalT"/>
    <property type="match status" value="1"/>
</dbReference>
<dbReference type="GO" id="GO:0006355">
    <property type="term" value="P:regulation of DNA-templated transcription"/>
    <property type="evidence" value="ECO:0007669"/>
    <property type="project" value="InterPro"/>
</dbReference>
<dbReference type="InterPro" id="IPR011990">
    <property type="entry name" value="TPR-like_helical_dom_sf"/>
</dbReference>
<dbReference type="InterPro" id="IPR000792">
    <property type="entry name" value="Tscrpt_reg_LuxR_C"/>
</dbReference>